<protein>
    <recommendedName>
        <fullName evidence="3">F-box domain-containing protein</fullName>
    </recommendedName>
</protein>
<name>A0A8H4VNP2_9AGAR</name>
<dbReference type="Proteomes" id="UP000521872">
    <property type="component" value="Unassembled WGS sequence"/>
</dbReference>
<dbReference type="EMBL" id="JAACJL010000044">
    <property type="protein sequence ID" value="KAF4614504.1"/>
    <property type="molecule type" value="Genomic_DNA"/>
</dbReference>
<reference evidence="1 2" key="1">
    <citation type="submission" date="2019-12" db="EMBL/GenBank/DDBJ databases">
        <authorList>
            <person name="Floudas D."/>
            <person name="Bentzer J."/>
            <person name="Ahren D."/>
            <person name="Johansson T."/>
            <person name="Persson P."/>
            <person name="Tunlid A."/>
        </authorList>
    </citation>
    <scope>NUCLEOTIDE SEQUENCE [LARGE SCALE GENOMIC DNA]</scope>
    <source>
        <strain evidence="1 2">CBS 102.39</strain>
    </source>
</reference>
<dbReference type="AlphaFoldDB" id="A0A8H4VNP2"/>
<dbReference type="Gene3D" id="3.80.10.10">
    <property type="entry name" value="Ribonuclease Inhibitor"/>
    <property type="match status" value="1"/>
</dbReference>
<gene>
    <name evidence="1" type="ORF">D9613_003486</name>
</gene>
<dbReference type="InterPro" id="IPR036047">
    <property type="entry name" value="F-box-like_dom_sf"/>
</dbReference>
<evidence type="ECO:0000313" key="1">
    <source>
        <dbReference type="EMBL" id="KAF4614504.1"/>
    </source>
</evidence>
<comment type="caution">
    <text evidence="1">The sequence shown here is derived from an EMBL/GenBank/DDBJ whole genome shotgun (WGS) entry which is preliminary data.</text>
</comment>
<proteinExistence type="predicted"/>
<dbReference type="InterPro" id="IPR032675">
    <property type="entry name" value="LRR_dom_sf"/>
</dbReference>
<accession>A0A8H4VNP2</accession>
<evidence type="ECO:0000313" key="2">
    <source>
        <dbReference type="Proteomes" id="UP000521872"/>
    </source>
</evidence>
<evidence type="ECO:0008006" key="3">
    <source>
        <dbReference type="Google" id="ProtNLM"/>
    </source>
</evidence>
<dbReference type="SUPFAM" id="SSF52047">
    <property type="entry name" value="RNI-like"/>
    <property type="match status" value="1"/>
</dbReference>
<organism evidence="1 2">
    <name type="scientific">Agrocybe pediades</name>
    <dbReference type="NCBI Taxonomy" id="84607"/>
    <lineage>
        <taxon>Eukaryota</taxon>
        <taxon>Fungi</taxon>
        <taxon>Dikarya</taxon>
        <taxon>Basidiomycota</taxon>
        <taxon>Agaricomycotina</taxon>
        <taxon>Agaricomycetes</taxon>
        <taxon>Agaricomycetidae</taxon>
        <taxon>Agaricales</taxon>
        <taxon>Agaricineae</taxon>
        <taxon>Strophariaceae</taxon>
        <taxon>Agrocybe</taxon>
    </lineage>
</organism>
<keyword evidence="2" id="KW-1185">Reference proteome</keyword>
<dbReference type="SUPFAM" id="SSF81383">
    <property type="entry name" value="F-box domain"/>
    <property type="match status" value="1"/>
</dbReference>
<sequence>METALAALLRKKHEKELERKAIDDEITKIHLEYSSLANRKSNILSLPLEVTAAIFHLLRRGRTQSILPDSLEVVSQVCHSWRALALSRADYWDSFFSMGETYSQIDRLRVYLERSKDRPFDFSVRVGQRYPTIIEKLVEVVVEHMHRWRRFSLISDDYTWSGVESIENLHAMSAPHLQCLQISIDSTINGANSVRQAKFLRGQADNLTTVFLDGTWIADASWLQEFPNIKTIQVHSNGPLASALSSNLPTETITRLFECPNLESLSIVDLAFEAFVIFPIIKTKAPKLKNLRCSDESVVEFVLRSLDAPKLELFIVQRFFFPQDLRIVTDDNSPLFPSLHTVALIDCSIELVSPLMRRARAGVFYNFLLATNNAKHVYVTSNIRRNMEEIMFNEMADQFVENGTIVYPNMEQLYCAFNRASGEVPDYNNYTTIFKSRTESLKKHCTLHLYDGDVALWQSHDPENWKIIEDGGYYRRVDPAYPDEMDLVPWPPRAALYEQDGWISHAEPLSFAVDAIDLIGDDQDM</sequence>